<evidence type="ECO:0000256" key="1">
    <source>
        <dbReference type="ARBA" id="ARBA00008761"/>
    </source>
</evidence>
<keyword evidence="9" id="KW-1185">Reference proteome</keyword>
<evidence type="ECO:0000313" key="8">
    <source>
        <dbReference type="EMBL" id="KYC41696.1"/>
    </source>
</evidence>
<protein>
    <submittedName>
        <fullName evidence="8">Uncharacterized protein</fullName>
    </submittedName>
</protein>
<evidence type="ECO:0000256" key="2">
    <source>
        <dbReference type="ARBA" id="ARBA00022578"/>
    </source>
</evidence>
<dbReference type="GO" id="GO:0032196">
    <property type="term" value="P:transposition"/>
    <property type="evidence" value="ECO:0007669"/>
    <property type="project" value="UniProtKB-KW"/>
</dbReference>
<keyword evidence="4" id="KW-0233">DNA recombination</keyword>
<evidence type="ECO:0000256" key="4">
    <source>
        <dbReference type="ARBA" id="ARBA00023172"/>
    </source>
</evidence>
<feature type="domain" description="Cas12f1-like TNB" evidence="7">
    <location>
        <begin position="388"/>
        <end position="468"/>
    </location>
</feature>
<evidence type="ECO:0000256" key="5">
    <source>
        <dbReference type="SAM" id="MobiDB-lite"/>
    </source>
</evidence>
<dbReference type="GO" id="GO:0006310">
    <property type="term" value="P:DNA recombination"/>
    <property type="evidence" value="ECO:0007669"/>
    <property type="project" value="UniProtKB-KW"/>
</dbReference>
<comment type="similarity">
    <text evidence="1">In the C-terminal section; belongs to the transposase 35 family.</text>
</comment>
<name>A0A139XAK3_9CYAN</name>
<dbReference type="InterPro" id="IPR010095">
    <property type="entry name" value="Cas12f1-like_TNB"/>
</dbReference>
<evidence type="ECO:0000259" key="7">
    <source>
        <dbReference type="Pfam" id="PF07282"/>
    </source>
</evidence>
<gene>
    <name evidence="8" type="ORF">WA1_16800</name>
</gene>
<feature type="region of interest" description="Disordered" evidence="5">
    <location>
        <begin position="431"/>
        <end position="450"/>
    </location>
</feature>
<feature type="domain" description="Probable transposase IS891/IS1136/IS1341" evidence="6">
    <location>
        <begin position="227"/>
        <end position="281"/>
    </location>
</feature>
<dbReference type="Proteomes" id="UP000076925">
    <property type="component" value="Unassembled WGS sequence"/>
</dbReference>
<evidence type="ECO:0000259" key="6">
    <source>
        <dbReference type="Pfam" id="PF01385"/>
    </source>
</evidence>
<accession>A0A139XAK3</accession>
<dbReference type="NCBIfam" id="NF040570">
    <property type="entry name" value="guided_TnpB"/>
    <property type="match status" value="1"/>
</dbReference>
<reference evidence="8 9" key="1">
    <citation type="journal article" date="2013" name="Genome Biol. Evol.">
        <title>Genomes of Stigonematalean cyanobacteria (subsection V) and the evolution of oxygenic photosynthesis from prokaryotes to plastids.</title>
        <authorList>
            <person name="Dagan T."/>
            <person name="Roettger M."/>
            <person name="Stucken K."/>
            <person name="Landan G."/>
            <person name="Koch R."/>
            <person name="Major P."/>
            <person name="Gould S.B."/>
            <person name="Goremykin V.V."/>
            <person name="Rippka R."/>
            <person name="Tandeau de Marsac N."/>
            <person name="Gugger M."/>
            <person name="Lockhart P.J."/>
            <person name="Allen J.F."/>
            <person name="Brune I."/>
            <person name="Maus I."/>
            <person name="Puhler A."/>
            <person name="Martin W.F."/>
        </authorList>
    </citation>
    <scope>NUCLEOTIDE SEQUENCE [LARGE SCALE GENOMIC DNA]</scope>
    <source>
        <strain evidence="8 9">PCC 7110</strain>
    </source>
</reference>
<dbReference type="Pfam" id="PF07282">
    <property type="entry name" value="Cas12f1-like_TNB"/>
    <property type="match status" value="1"/>
</dbReference>
<dbReference type="Pfam" id="PF01385">
    <property type="entry name" value="OrfB_IS605"/>
    <property type="match status" value="1"/>
</dbReference>
<sequence length="521" mass="59223">MLALNRILAMAFKSKEQKEQDKEKNKNTYISTVVQHLKLSNLGYAVISDILSHANSLYNTLTFNLRQGFFVHKTLNFQSLTIDLQTDFKENYHYKMLHSQAAQSVCHKVTENFKSFKQLLDKHFSEGTKKPKLPGYRQKGGMFEVTYPGQSVNISQEHGIIFATVSTGMMFKKQHKEDVMETSLNERLKFRVPDDVDPQSLVELVITSKHREVYLHWVCRKKKEIITELDKSSVLGIDIGLNNFVTCIPNTGQEGFIINGRPLKAINQFYNKTVSKLKKGHQFAFRKRGNPITGYPALPHDESRGLRVPPFSLFTLGKDENFWSGSLARATQARNNQVRDFIKKSARTIINKCLESKIGKIVFGWNQGIKNEIDNGRVNNQNFVQVPFTALRDTLKYLCERYGIEFVVVEESYTSKMSFFDGDELPIFGKETESQKKQKPSGRRTKRGEYKTASGTVVNADAQGACNILRKAKIDTSKITFRVCQILKRINIWIGKKLSSRKSTAAGLSCCTTIGLTEPGQ</sequence>
<keyword evidence="3" id="KW-0238">DNA-binding</keyword>
<dbReference type="NCBIfam" id="TIGR01766">
    <property type="entry name" value="IS200/IS605 family accessory protein TnpB-like domain"/>
    <property type="match status" value="1"/>
</dbReference>
<dbReference type="AlphaFoldDB" id="A0A139XAK3"/>
<dbReference type="InterPro" id="IPR001959">
    <property type="entry name" value="Transposase"/>
</dbReference>
<dbReference type="GO" id="GO:0003677">
    <property type="term" value="F:DNA binding"/>
    <property type="evidence" value="ECO:0007669"/>
    <property type="project" value="UniProtKB-KW"/>
</dbReference>
<feature type="compositionally biased region" description="Basic residues" evidence="5">
    <location>
        <begin position="437"/>
        <end position="446"/>
    </location>
</feature>
<keyword evidence="2" id="KW-0815">Transposition</keyword>
<evidence type="ECO:0000313" key="9">
    <source>
        <dbReference type="Proteomes" id="UP000076925"/>
    </source>
</evidence>
<comment type="caution">
    <text evidence="8">The sequence shown here is derived from an EMBL/GenBank/DDBJ whole genome shotgun (WGS) entry which is preliminary data.</text>
</comment>
<organism evidence="8 9">
    <name type="scientific">Scytonema hofmannii PCC 7110</name>
    <dbReference type="NCBI Taxonomy" id="128403"/>
    <lineage>
        <taxon>Bacteria</taxon>
        <taxon>Bacillati</taxon>
        <taxon>Cyanobacteriota</taxon>
        <taxon>Cyanophyceae</taxon>
        <taxon>Nostocales</taxon>
        <taxon>Scytonemataceae</taxon>
        <taxon>Scytonema</taxon>
    </lineage>
</organism>
<dbReference type="EMBL" id="ANNX02000020">
    <property type="protein sequence ID" value="KYC41696.1"/>
    <property type="molecule type" value="Genomic_DNA"/>
</dbReference>
<proteinExistence type="inferred from homology"/>
<dbReference type="STRING" id="128403.WA1_16800"/>
<evidence type="ECO:0000256" key="3">
    <source>
        <dbReference type="ARBA" id="ARBA00023125"/>
    </source>
</evidence>